<dbReference type="EMBL" id="UINC01021127">
    <property type="protein sequence ID" value="SVA88021.1"/>
    <property type="molecule type" value="Genomic_DNA"/>
</dbReference>
<evidence type="ECO:0008006" key="2">
    <source>
        <dbReference type="Google" id="ProtNLM"/>
    </source>
</evidence>
<organism evidence="1">
    <name type="scientific">marine metagenome</name>
    <dbReference type="NCBI Taxonomy" id="408172"/>
    <lineage>
        <taxon>unclassified sequences</taxon>
        <taxon>metagenomes</taxon>
        <taxon>ecological metagenomes</taxon>
    </lineage>
</organism>
<dbReference type="AlphaFoldDB" id="A0A381ZGA4"/>
<evidence type="ECO:0000313" key="1">
    <source>
        <dbReference type="EMBL" id="SVA88021.1"/>
    </source>
</evidence>
<dbReference type="PIRSF" id="PIRSF037225">
    <property type="entry name" value="UCP037225"/>
    <property type="match status" value="1"/>
</dbReference>
<protein>
    <recommendedName>
        <fullName evidence="2">CPXCG motif-containing cysteine-rich protein</fullName>
    </recommendedName>
</protein>
<dbReference type="InterPro" id="IPR025990">
    <property type="entry name" value="zinc_ribbon_bacterial"/>
</dbReference>
<gene>
    <name evidence="1" type="ORF">METZ01_LOCUS140875</name>
</gene>
<dbReference type="InterPro" id="IPR017143">
    <property type="entry name" value="UCP037225"/>
</dbReference>
<dbReference type="Pfam" id="PF14255">
    <property type="entry name" value="Zn_ribbon_21"/>
    <property type="match status" value="1"/>
</dbReference>
<proteinExistence type="predicted"/>
<reference evidence="1" key="1">
    <citation type="submission" date="2018-05" db="EMBL/GenBank/DDBJ databases">
        <authorList>
            <person name="Lanie J.A."/>
            <person name="Ng W.-L."/>
            <person name="Kazmierczak K.M."/>
            <person name="Andrzejewski T.M."/>
            <person name="Davidsen T.M."/>
            <person name="Wayne K.J."/>
            <person name="Tettelin H."/>
            <person name="Glass J.I."/>
            <person name="Rusch D."/>
            <person name="Podicherti R."/>
            <person name="Tsui H.-C.T."/>
            <person name="Winkler M.E."/>
        </authorList>
    </citation>
    <scope>NUCLEOTIDE SEQUENCE</scope>
</reference>
<accession>A0A381ZGA4</accession>
<sequence>MKLDTDTVMIRCPYCGETSEVVVDLSVALQEYVEDCYVCCRPMSISVSVDEDSLHVDTRSETE</sequence>
<name>A0A381ZGA4_9ZZZZ</name>